<keyword evidence="1" id="KW-0812">Transmembrane</keyword>
<name>A0ABS4W2K3_9PSEU</name>
<dbReference type="EMBL" id="JAGINU010000001">
    <property type="protein sequence ID" value="MBP2370437.1"/>
    <property type="molecule type" value="Genomic_DNA"/>
</dbReference>
<keyword evidence="1" id="KW-0472">Membrane</keyword>
<sequence length="194" mass="21204">MSTSWILFWTAVGCGVLFAGCALWAQLRDGTRTRRYRWRDAGLPVAIMAFCTAFGALAFVLDSGNADRTLYEIVTDTTAVEVPFAERHTFTVEHPGARHPILIAVEPAGPAMRDPVRMRIRLAGPDGRTAIDDELVLEAWCAPDCEWDRFSTDVVPAAAGTWDLQITVGTPGVSAIHVWIGDDEKTDGERAPGF</sequence>
<proteinExistence type="predicted"/>
<feature type="transmembrane region" description="Helical" evidence="1">
    <location>
        <begin position="6"/>
        <end position="25"/>
    </location>
</feature>
<accession>A0ABS4W2K3</accession>
<feature type="transmembrane region" description="Helical" evidence="1">
    <location>
        <begin position="41"/>
        <end position="61"/>
    </location>
</feature>
<gene>
    <name evidence="2" type="ORF">JOF36_006133</name>
</gene>
<evidence type="ECO:0000256" key="1">
    <source>
        <dbReference type="SAM" id="Phobius"/>
    </source>
</evidence>
<keyword evidence="3" id="KW-1185">Reference proteome</keyword>
<comment type="caution">
    <text evidence="2">The sequence shown here is derived from an EMBL/GenBank/DDBJ whole genome shotgun (WGS) entry which is preliminary data.</text>
</comment>
<keyword evidence="1" id="KW-1133">Transmembrane helix</keyword>
<evidence type="ECO:0000313" key="3">
    <source>
        <dbReference type="Proteomes" id="UP001519295"/>
    </source>
</evidence>
<dbReference type="Proteomes" id="UP001519295">
    <property type="component" value="Unassembled WGS sequence"/>
</dbReference>
<evidence type="ECO:0000313" key="2">
    <source>
        <dbReference type="EMBL" id="MBP2370437.1"/>
    </source>
</evidence>
<protein>
    <submittedName>
        <fullName evidence="2">Uncharacterized protein</fullName>
    </submittedName>
</protein>
<dbReference type="RefSeq" id="WP_210033704.1">
    <property type="nucleotide sequence ID" value="NZ_JAGINU010000001.1"/>
</dbReference>
<reference evidence="2 3" key="1">
    <citation type="submission" date="2021-03" db="EMBL/GenBank/DDBJ databases">
        <title>Sequencing the genomes of 1000 actinobacteria strains.</title>
        <authorList>
            <person name="Klenk H.-P."/>
        </authorList>
    </citation>
    <scope>NUCLEOTIDE SEQUENCE [LARGE SCALE GENOMIC DNA]</scope>
    <source>
        <strain evidence="2 3">DSM 45256</strain>
    </source>
</reference>
<organism evidence="2 3">
    <name type="scientific">Pseudonocardia parietis</name>
    <dbReference type="NCBI Taxonomy" id="570936"/>
    <lineage>
        <taxon>Bacteria</taxon>
        <taxon>Bacillati</taxon>
        <taxon>Actinomycetota</taxon>
        <taxon>Actinomycetes</taxon>
        <taxon>Pseudonocardiales</taxon>
        <taxon>Pseudonocardiaceae</taxon>
        <taxon>Pseudonocardia</taxon>
    </lineage>
</organism>